<comment type="caution">
    <text evidence="4">The sequence shown here is derived from an EMBL/GenBank/DDBJ whole genome shotgun (WGS) entry which is preliminary data.</text>
</comment>
<dbReference type="GO" id="GO:0003677">
    <property type="term" value="F:DNA binding"/>
    <property type="evidence" value="ECO:0007669"/>
    <property type="project" value="InterPro"/>
</dbReference>
<dbReference type="Pfam" id="PF04082">
    <property type="entry name" value="Fungal_trans"/>
    <property type="match status" value="1"/>
</dbReference>
<reference evidence="4" key="1">
    <citation type="submission" date="2021-04" db="EMBL/GenBank/DDBJ databases">
        <title>Draft genome of Fusarium avenaceum strain F156N33, isolated from an atmospheric sample in Virginia.</title>
        <authorList>
            <person name="Yang S."/>
            <person name="Vinatzer B.A."/>
            <person name="Coleman J."/>
        </authorList>
    </citation>
    <scope>NUCLEOTIDE SEQUENCE</scope>
    <source>
        <strain evidence="4">F156N33</strain>
    </source>
</reference>
<dbReference type="Proteomes" id="UP000782241">
    <property type="component" value="Unassembled WGS sequence"/>
</dbReference>
<proteinExistence type="predicted"/>
<accession>A0A9P7H4V5</accession>
<evidence type="ECO:0000313" key="5">
    <source>
        <dbReference type="Proteomes" id="UP000782241"/>
    </source>
</evidence>
<evidence type="ECO:0000256" key="2">
    <source>
        <dbReference type="SAM" id="MobiDB-lite"/>
    </source>
</evidence>
<name>A0A9P7H4V5_9HYPO</name>
<dbReference type="PANTHER" id="PTHR43374">
    <property type="entry name" value="FLAVIN PRENYLTRANSFERASE"/>
    <property type="match status" value="1"/>
</dbReference>
<dbReference type="GO" id="GO:0008270">
    <property type="term" value="F:zinc ion binding"/>
    <property type="evidence" value="ECO:0007669"/>
    <property type="project" value="InterPro"/>
</dbReference>
<dbReference type="EMBL" id="JAGPUO010000011">
    <property type="protein sequence ID" value="KAG5659868.1"/>
    <property type="molecule type" value="Genomic_DNA"/>
</dbReference>
<dbReference type="InterPro" id="IPR004507">
    <property type="entry name" value="UbiX-like"/>
</dbReference>
<dbReference type="PANTHER" id="PTHR43374:SF1">
    <property type="entry name" value="FLAVIN PRENYLTRANSFERASE PAD1, MITOCHONDRIAL"/>
    <property type="match status" value="1"/>
</dbReference>
<dbReference type="CDD" id="cd12148">
    <property type="entry name" value="fungal_TF_MHR"/>
    <property type="match status" value="1"/>
</dbReference>
<protein>
    <recommendedName>
        <fullName evidence="3">Xylanolytic transcriptional activator regulatory domain-containing protein</fullName>
    </recommendedName>
</protein>
<organism evidence="4 5">
    <name type="scientific">Fusarium avenaceum</name>
    <dbReference type="NCBI Taxonomy" id="40199"/>
    <lineage>
        <taxon>Eukaryota</taxon>
        <taxon>Fungi</taxon>
        <taxon>Dikarya</taxon>
        <taxon>Ascomycota</taxon>
        <taxon>Pezizomycotina</taxon>
        <taxon>Sordariomycetes</taxon>
        <taxon>Hypocreomycetidae</taxon>
        <taxon>Hypocreales</taxon>
        <taxon>Nectriaceae</taxon>
        <taxon>Fusarium</taxon>
        <taxon>Fusarium tricinctum species complex</taxon>
    </lineage>
</organism>
<evidence type="ECO:0000259" key="3">
    <source>
        <dbReference type="Pfam" id="PF04082"/>
    </source>
</evidence>
<feature type="region of interest" description="Disordered" evidence="2">
    <location>
        <begin position="1"/>
        <end position="25"/>
    </location>
</feature>
<dbReference type="GO" id="GO:0006351">
    <property type="term" value="P:DNA-templated transcription"/>
    <property type="evidence" value="ECO:0007669"/>
    <property type="project" value="InterPro"/>
</dbReference>
<dbReference type="InterPro" id="IPR007219">
    <property type="entry name" value="XnlR_reg_dom"/>
</dbReference>
<feature type="domain" description="Xylanolytic transcriptional activator regulatory" evidence="3">
    <location>
        <begin position="119"/>
        <end position="261"/>
    </location>
</feature>
<sequence>MSGVQTSRYTKVSLPTPSRSGGNSINLVAQPDSTWAQYQHPTACELGFLPYYGMDDASDDEEVPKHELSVSTLPVEQDMISFFRFYRNQAHPFQYAIDDLDELEELISELVSGEQEVVKLDNHTLCLLHAVFAAGAQFSDLAPASRMLKSQREMKMALNYLGSSTLLWDPSKQMLQALIVLGHVLQNGMNPRAAWVLGGTTIRLALALGLGDDDYSKTADLTELEQCRLRLSIVRQDAFHSLALGQSPASQEMGLQSNLPSLFPPKDFVGFLEYQQAMNSLSHLALQHAKSGAGSSDVTSLPAVFHDLDKITVVDQLQNIKACTSIQQLQQHYSFKLHQNFVVSTFSRSILRKDAAQIFPGSDYVRTMRRFITALKRSVRAFIKLQSMSSMAIRTWALVHYGLSSALLLGLITEESGADDTRRMQSELIEILTEHSEHGGRLSIVHNKAFKAVKRLRKLADQHAGLSPPDVGQSPETVGKLPDDLSEEEFQSIFFDYWLRHFDYNDFSPLESYGIIMAESMPVQFCFYP</sequence>
<evidence type="ECO:0000313" key="4">
    <source>
        <dbReference type="EMBL" id="KAG5659868.1"/>
    </source>
</evidence>
<dbReference type="GO" id="GO:0016831">
    <property type="term" value="F:carboxy-lyase activity"/>
    <property type="evidence" value="ECO:0007669"/>
    <property type="project" value="TreeGrafter"/>
</dbReference>
<keyword evidence="1" id="KW-0539">Nucleus</keyword>
<keyword evidence="5" id="KW-1185">Reference proteome</keyword>
<gene>
    <name evidence="4" type="ORF">KAF25_002427</name>
</gene>
<dbReference type="AlphaFoldDB" id="A0A9P7H4V5"/>
<evidence type="ECO:0000256" key="1">
    <source>
        <dbReference type="ARBA" id="ARBA00023242"/>
    </source>
</evidence>